<dbReference type="OrthoDB" id="4381000at2"/>
<keyword evidence="2" id="KW-1185">Reference proteome</keyword>
<reference evidence="1 2" key="1">
    <citation type="submission" date="2019-07" db="EMBL/GenBank/DDBJ databases">
        <title>Tomitella cavernea sp. nov., an actinomycete isolated from soil.</title>
        <authorList>
            <person name="Cheng J."/>
        </authorList>
    </citation>
    <scope>NUCLEOTIDE SEQUENCE [LARGE SCALE GENOMIC DNA]</scope>
    <source>
        <strain evidence="1 2">HY188</strain>
        <plasmid evidence="1 2">unnamed</plasmid>
    </source>
</reference>
<evidence type="ECO:0000313" key="2">
    <source>
        <dbReference type="Proteomes" id="UP000317344"/>
    </source>
</evidence>
<dbReference type="KEGG" id="toy:FO059_18010"/>
<gene>
    <name evidence="1" type="ORF">FO059_18010</name>
</gene>
<dbReference type="EMBL" id="CP041766">
    <property type="protein sequence ID" value="QDQ99495.1"/>
    <property type="molecule type" value="Genomic_DNA"/>
</dbReference>
<accession>A0A516X8U0</accession>
<name>A0A516X8U0_9ACTN</name>
<protein>
    <submittedName>
        <fullName evidence="1">Uncharacterized protein</fullName>
    </submittedName>
</protein>
<proteinExistence type="predicted"/>
<reference evidence="1 2" key="2">
    <citation type="submission" date="2019-07" db="EMBL/GenBank/DDBJ databases">
        <authorList>
            <person name="Huang Y."/>
        </authorList>
    </citation>
    <scope>NUCLEOTIDE SEQUENCE [LARGE SCALE GENOMIC DNA]</scope>
    <source>
        <strain evidence="1 2">HY188</strain>
        <plasmid evidence="1 2">unnamed</plasmid>
    </source>
</reference>
<evidence type="ECO:0000313" key="1">
    <source>
        <dbReference type="EMBL" id="QDQ99495.1"/>
    </source>
</evidence>
<geneLocation type="plasmid" evidence="1">
    <name>unnamed</name>
</geneLocation>
<dbReference type="RefSeq" id="WP_143910898.1">
    <property type="nucleotide sequence ID" value="NZ_CP041766.1"/>
</dbReference>
<organism evidence="1 2">
    <name type="scientific">Tomitella fengzijianii</name>
    <dbReference type="NCBI Taxonomy" id="2597660"/>
    <lineage>
        <taxon>Bacteria</taxon>
        <taxon>Bacillati</taxon>
        <taxon>Actinomycetota</taxon>
        <taxon>Actinomycetes</taxon>
        <taxon>Mycobacteriales</taxon>
        <taxon>Tomitella</taxon>
    </lineage>
</organism>
<dbReference type="AlphaFoldDB" id="A0A516X8U0"/>
<keyword evidence="1" id="KW-0614">Plasmid</keyword>
<sequence>MRQNTHTSYTPATIPYDMYGTLIAVLLTAADIAATEPHVTDALAMAAFRTSATPATYRTAERAAIRTATARITPTNSEPGHLWSTWQNATDEPWPILADTAARIYGPDDAACGITPGHWTTTTEHH</sequence>
<dbReference type="Proteomes" id="UP000317344">
    <property type="component" value="Plasmid unnamed"/>
</dbReference>